<organism evidence="1 2">
    <name type="scientific">Leeuwenhoekiella aequorea</name>
    <dbReference type="NCBI Taxonomy" id="283736"/>
    <lineage>
        <taxon>Bacteria</taxon>
        <taxon>Pseudomonadati</taxon>
        <taxon>Bacteroidota</taxon>
        <taxon>Flavobacteriia</taxon>
        <taxon>Flavobacteriales</taxon>
        <taxon>Flavobacteriaceae</taxon>
        <taxon>Leeuwenhoekiella</taxon>
    </lineage>
</organism>
<name>A0A4Q0PC80_9FLAO</name>
<dbReference type="OrthoDB" id="1144611at2"/>
<accession>A0A4Q0PC80</accession>
<dbReference type="AlphaFoldDB" id="A0A4Q0PC80"/>
<dbReference type="RefSeq" id="WP_128757113.1">
    <property type="nucleotide sequence ID" value="NZ_QOVM01000002.1"/>
</dbReference>
<evidence type="ECO:0000313" key="2">
    <source>
        <dbReference type="Proteomes" id="UP000289238"/>
    </source>
</evidence>
<evidence type="ECO:0000313" key="1">
    <source>
        <dbReference type="EMBL" id="RXG23599.1"/>
    </source>
</evidence>
<proteinExistence type="predicted"/>
<comment type="caution">
    <text evidence="1">The sequence shown here is derived from an EMBL/GenBank/DDBJ whole genome shotgun (WGS) entry which is preliminary data.</text>
</comment>
<gene>
    <name evidence="1" type="ORF">DSM00_1214</name>
</gene>
<sequence length="138" mass="16330">MHLKDSAFYKLVLEEHKFNFGTLYFFDSIIVSEINEGVLFDYQMAEEINEQKDKFYTLSNQDLDFISNRVNNYALIPQDWMKYTQKYNCFKSYVVVPYSKTAASNIDVEKFFYKKTIISLDNLVEAFDFVSLSVPEKN</sequence>
<dbReference type="EMBL" id="QOVM01000002">
    <property type="protein sequence ID" value="RXG23599.1"/>
    <property type="molecule type" value="Genomic_DNA"/>
</dbReference>
<reference evidence="1 2" key="1">
    <citation type="submission" date="2018-07" db="EMBL/GenBank/DDBJ databases">
        <title>Leeuwenhoekiella genomics.</title>
        <authorList>
            <person name="Tahon G."/>
            <person name="Willems A."/>
        </authorList>
    </citation>
    <scope>NUCLEOTIDE SEQUENCE [LARGE SCALE GENOMIC DNA]</scope>
    <source>
        <strain evidence="1 2">LMG 22550</strain>
    </source>
</reference>
<dbReference type="Proteomes" id="UP000289238">
    <property type="component" value="Unassembled WGS sequence"/>
</dbReference>
<keyword evidence="2" id="KW-1185">Reference proteome</keyword>
<protein>
    <submittedName>
        <fullName evidence="1">Uncharacterized protein</fullName>
    </submittedName>
</protein>